<dbReference type="Proteomes" id="UP001151760">
    <property type="component" value="Unassembled WGS sequence"/>
</dbReference>
<dbReference type="EMBL" id="BQNB010009420">
    <property type="protein sequence ID" value="GJS63294.1"/>
    <property type="molecule type" value="Genomic_DNA"/>
</dbReference>
<proteinExistence type="predicted"/>
<comment type="caution">
    <text evidence="1">The sequence shown here is derived from an EMBL/GenBank/DDBJ whole genome shotgun (WGS) entry which is preliminary data.</text>
</comment>
<evidence type="ECO:0000313" key="1">
    <source>
        <dbReference type="EMBL" id="GJS63294.1"/>
    </source>
</evidence>
<accession>A0ABQ4XDF7</accession>
<gene>
    <name evidence="1" type="ORF">Tco_0677858</name>
</gene>
<protein>
    <submittedName>
        <fullName evidence="1">Uncharacterized protein</fullName>
    </submittedName>
</protein>
<reference evidence="1" key="2">
    <citation type="submission" date="2022-01" db="EMBL/GenBank/DDBJ databases">
        <authorList>
            <person name="Yamashiro T."/>
            <person name="Shiraishi A."/>
            <person name="Satake H."/>
            <person name="Nakayama K."/>
        </authorList>
    </citation>
    <scope>NUCLEOTIDE SEQUENCE</scope>
</reference>
<keyword evidence="2" id="KW-1185">Reference proteome</keyword>
<name>A0ABQ4XDF7_9ASTR</name>
<reference evidence="1" key="1">
    <citation type="journal article" date="2022" name="Int. J. Mol. Sci.">
        <title>Draft Genome of Tanacetum Coccineum: Genomic Comparison of Closely Related Tanacetum-Family Plants.</title>
        <authorList>
            <person name="Yamashiro T."/>
            <person name="Shiraishi A."/>
            <person name="Nakayama K."/>
            <person name="Satake H."/>
        </authorList>
    </citation>
    <scope>NUCLEOTIDE SEQUENCE</scope>
</reference>
<evidence type="ECO:0000313" key="2">
    <source>
        <dbReference type="Proteomes" id="UP001151760"/>
    </source>
</evidence>
<organism evidence="1 2">
    <name type="scientific">Tanacetum coccineum</name>
    <dbReference type="NCBI Taxonomy" id="301880"/>
    <lineage>
        <taxon>Eukaryota</taxon>
        <taxon>Viridiplantae</taxon>
        <taxon>Streptophyta</taxon>
        <taxon>Embryophyta</taxon>
        <taxon>Tracheophyta</taxon>
        <taxon>Spermatophyta</taxon>
        <taxon>Magnoliopsida</taxon>
        <taxon>eudicotyledons</taxon>
        <taxon>Gunneridae</taxon>
        <taxon>Pentapetalae</taxon>
        <taxon>asterids</taxon>
        <taxon>campanulids</taxon>
        <taxon>Asterales</taxon>
        <taxon>Asteraceae</taxon>
        <taxon>Asteroideae</taxon>
        <taxon>Anthemideae</taxon>
        <taxon>Anthemidinae</taxon>
        <taxon>Tanacetum</taxon>
    </lineage>
</organism>
<sequence>MIEHKPCFGLEIVNDGFSSETMRTSMILSFKRLFKPKDLIKGSKNTWKREWCTKKGCLGRGRDIVERGRQLNRSNEVRIEVLNNGLRKWICRSWWCIISGGEVMEEALEQSFGLLEFWGLSSFNWRELVHVGNGIKSVVFNEITTWVDPSSLIWRHHELMMDPREEEDRDWDEDHNFFREMR</sequence>